<keyword evidence="3 7" id="KW-0813">Transport</keyword>
<evidence type="ECO:0000256" key="8">
    <source>
        <dbReference type="SAM" id="MobiDB-lite"/>
    </source>
</evidence>
<evidence type="ECO:0000256" key="7">
    <source>
        <dbReference type="RuleBase" id="RU003346"/>
    </source>
</evidence>
<feature type="transmembrane region" description="Helical" evidence="9">
    <location>
        <begin position="272"/>
        <end position="293"/>
    </location>
</feature>
<evidence type="ECO:0000256" key="3">
    <source>
        <dbReference type="ARBA" id="ARBA00022448"/>
    </source>
</evidence>
<protein>
    <recommendedName>
        <fullName evidence="10">Major facilitator superfamily (MFS) profile domain-containing protein</fullName>
    </recommendedName>
</protein>
<evidence type="ECO:0000313" key="12">
    <source>
        <dbReference type="Proteomes" id="UP001358417"/>
    </source>
</evidence>
<dbReference type="InterPro" id="IPR050360">
    <property type="entry name" value="MFS_Sugar_Transporters"/>
</dbReference>
<dbReference type="SUPFAM" id="SSF103473">
    <property type="entry name" value="MFS general substrate transporter"/>
    <property type="match status" value="1"/>
</dbReference>
<evidence type="ECO:0000256" key="1">
    <source>
        <dbReference type="ARBA" id="ARBA00004141"/>
    </source>
</evidence>
<feature type="transmembrane region" description="Helical" evidence="9">
    <location>
        <begin position="60"/>
        <end position="78"/>
    </location>
</feature>
<reference evidence="11 12" key="1">
    <citation type="submission" date="2023-08" db="EMBL/GenBank/DDBJ databases">
        <title>Black Yeasts Isolated from many extreme environments.</title>
        <authorList>
            <person name="Coleine C."/>
            <person name="Stajich J.E."/>
            <person name="Selbmann L."/>
        </authorList>
    </citation>
    <scope>NUCLEOTIDE SEQUENCE [LARGE SCALE GENOMIC DNA]</scope>
    <source>
        <strain evidence="11 12">CCFEE 5792</strain>
    </source>
</reference>
<feature type="transmembrane region" description="Helical" evidence="9">
    <location>
        <begin position="29"/>
        <end position="48"/>
    </location>
</feature>
<keyword evidence="4 9" id="KW-0812">Transmembrane</keyword>
<dbReference type="RefSeq" id="XP_064702486.1">
    <property type="nucleotide sequence ID" value="XM_064850820.1"/>
</dbReference>
<evidence type="ECO:0000256" key="2">
    <source>
        <dbReference type="ARBA" id="ARBA00010992"/>
    </source>
</evidence>
<feature type="transmembrane region" description="Helical" evidence="9">
    <location>
        <begin position="343"/>
        <end position="366"/>
    </location>
</feature>
<feature type="transmembrane region" description="Helical" evidence="9">
    <location>
        <begin position="404"/>
        <end position="423"/>
    </location>
</feature>
<dbReference type="Proteomes" id="UP001358417">
    <property type="component" value="Unassembled WGS sequence"/>
</dbReference>
<evidence type="ECO:0000256" key="9">
    <source>
        <dbReference type="SAM" id="Phobius"/>
    </source>
</evidence>
<dbReference type="PROSITE" id="PS50850">
    <property type="entry name" value="MFS"/>
    <property type="match status" value="1"/>
</dbReference>
<evidence type="ECO:0000256" key="5">
    <source>
        <dbReference type="ARBA" id="ARBA00022989"/>
    </source>
</evidence>
<dbReference type="InterPro" id="IPR020846">
    <property type="entry name" value="MFS_dom"/>
</dbReference>
<feature type="transmembrane region" description="Helical" evidence="9">
    <location>
        <begin position="117"/>
        <end position="137"/>
    </location>
</feature>
<dbReference type="PROSITE" id="PS00217">
    <property type="entry name" value="SUGAR_TRANSPORT_2"/>
    <property type="match status" value="1"/>
</dbReference>
<keyword evidence="12" id="KW-1185">Reference proteome</keyword>
<feature type="domain" description="Major facilitator superfamily (MFS) profile" evidence="10">
    <location>
        <begin position="1"/>
        <end position="427"/>
    </location>
</feature>
<accession>A0AAV9N2B7</accession>
<feature type="region of interest" description="Disordered" evidence="8">
    <location>
        <begin position="449"/>
        <end position="485"/>
    </location>
</feature>
<evidence type="ECO:0000256" key="6">
    <source>
        <dbReference type="ARBA" id="ARBA00023136"/>
    </source>
</evidence>
<dbReference type="FunFam" id="1.20.1250.20:FF:000090">
    <property type="entry name" value="MFS sugar transporter, putative"/>
    <property type="match status" value="1"/>
</dbReference>
<keyword evidence="6 9" id="KW-0472">Membrane</keyword>
<dbReference type="AlphaFoldDB" id="A0AAV9N2B7"/>
<comment type="subcellular location">
    <subcellularLocation>
        <location evidence="1">Membrane</location>
        <topology evidence="1">Multi-pass membrane protein</topology>
    </subcellularLocation>
</comment>
<name>A0AAV9N2B7_9EURO</name>
<evidence type="ECO:0000259" key="10">
    <source>
        <dbReference type="PROSITE" id="PS50850"/>
    </source>
</evidence>
<comment type="caution">
    <text evidence="11">The sequence shown here is derived from an EMBL/GenBank/DDBJ whole genome shotgun (WGS) entry which is preliminary data.</text>
</comment>
<dbReference type="InterPro" id="IPR036259">
    <property type="entry name" value="MFS_trans_sf"/>
</dbReference>
<dbReference type="InterPro" id="IPR003663">
    <property type="entry name" value="Sugar/inositol_transpt"/>
</dbReference>
<dbReference type="EMBL" id="JAVRRD010000028">
    <property type="protein sequence ID" value="KAK5046913.1"/>
    <property type="molecule type" value="Genomic_DNA"/>
</dbReference>
<dbReference type="PRINTS" id="PR00171">
    <property type="entry name" value="SUGRTRNSPORT"/>
</dbReference>
<dbReference type="NCBIfam" id="TIGR00879">
    <property type="entry name" value="SP"/>
    <property type="match status" value="1"/>
</dbReference>
<dbReference type="GO" id="GO:0016020">
    <property type="term" value="C:membrane"/>
    <property type="evidence" value="ECO:0007669"/>
    <property type="project" value="UniProtKB-SubCell"/>
</dbReference>
<sequence length="485" mass="52610">MVNSGIIASSISQDDFVQRFGSDGLSDDITGGIVSSFTGGAIIGSLILTQLSDLYGRRAAIFVGSILAILGGALQGGASNAATVIVGRVIAGLAIGLLSATVPNYCSEVAHPRIRALLAGLQQWQLGLGFVCAQWMGYGCSLVRGPLSWRLPLAFQVAPALILAAGTWFLPESPRYLAERGNEAAARATLEKLHSDQKIVQSEYTLIQQMLEVERQSRVGWLDMFRERSYRKRLLIACSIQLFTQTSGINVINYYGPRIYGVLDFSTSRSLFIIGIYGALAQVYNTICIALVDRVGRKKLLIPSMIGMGAALCVNATLAHFFIDDASELGERNTNALRASVAMNFVFSVFFTSVGCLSWIMCAELFPTAIRAKGTALSTFTNWASNLVVAQCSPIALSKMGYRYFYIFMAFNWVAAAVVYFYYPETQGYTLERVNELFDDIVLGPSDSYPASDVTEKGHPGKEPISTVSGLNSLRSTDAVRPAET</sequence>
<proteinExistence type="inferred from homology"/>
<evidence type="ECO:0000256" key="4">
    <source>
        <dbReference type="ARBA" id="ARBA00022692"/>
    </source>
</evidence>
<dbReference type="GeneID" id="89975433"/>
<feature type="compositionally biased region" description="Polar residues" evidence="8">
    <location>
        <begin position="466"/>
        <end position="476"/>
    </location>
</feature>
<keyword evidence="5 9" id="KW-1133">Transmembrane helix</keyword>
<dbReference type="Pfam" id="PF00083">
    <property type="entry name" value="Sugar_tr"/>
    <property type="match status" value="1"/>
</dbReference>
<dbReference type="InterPro" id="IPR005828">
    <property type="entry name" value="MFS_sugar_transport-like"/>
</dbReference>
<organism evidence="11 12">
    <name type="scientific">Exophiala bonariae</name>
    <dbReference type="NCBI Taxonomy" id="1690606"/>
    <lineage>
        <taxon>Eukaryota</taxon>
        <taxon>Fungi</taxon>
        <taxon>Dikarya</taxon>
        <taxon>Ascomycota</taxon>
        <taxon>Pezizomycotina</taxon>
        <taxon>Eurotiomycetes</taxon>
        <taxon>Chaetothyriomycetidae</taxon>
        <taxon>Chaetothyriales</taxon>
        <taxon>Herpotrichiellaceae</taxon>
        <taxon>Exophiala</taxon>
    </lineage>
</organism>
<dbReference type="PANTHER" id="PTHR48022:SF9">
    <property type="entry name" value="MAJOR FACILITATOR SUPERFAMILY (MFS) PROFILE DOMAIN-CONTAINING PROTEIN"/>
    <property type="match status" value="1"/>
</dbReference>
<evidence type="ECO:0000313" key="11">
    <source>
        <dbReference type="EMBL" id="KAK5046913.1"/>
    </source>
</evidence>
<gene>
    <name evidence="11" type="ORF">LTR84_007267</name>
</gene>
<comment type="similarity">
    <text evidence="2 7">Belongs to the major facilitator superfamily. Sugar transporter (TC 2.A.1.1) family.</text>
</comment>
<feature type="transmembrane region" description="Helical" evidence="9">
    <location>
        <begin position="149"/>
        <end position="170"/>
    </location>
</feature>
<dbReference type="GO" id="GO:0005351">
    <property type="term" value="F:carbohydrate:proton symporter activity"/>
    <property type="evidence" value="ECO:0007669"/>
    <property type="project" value="TreeGrafter"/>
</dbReference>
<feature type="transmembrane region" description="Helical" evidence="9">
    <location>
        <begin position="84"/>
        <end position="105"/>
    </location>
</feature>
<feature type="transmembrane region" description="Helical" evidence="9">
    <location>
        <begin position="234"/>
        <end position="252"/>
    </location>
</feature>
<dbReference type="PANTHER" id="PTHR48022">
    <property type="entry name" value="PLASTIDIC GLUCOSE TRANSPORTER 4"/>
    <property type="match status" value="1"/>
</dbReference>
<feature type="transmembrane region" description="Helical" evidence="9">
    <location>
        <begin position="300"/>
        <end position="323"/>
    </location>
</feature>
<dbReference type="Gene3D" id="1.20.1250.20">
    <property type="entry name" value="MFS general substrate transporter like domains"/>
    <property type="match status" value="1"/>
</dbReference>
<dbReference type="InterPro" id="IPR005829">
    <property type="entry name" value="Sugar_transporter_CS"/>
</dbReference>